<gene>
    <name evidence="2" type="ORF">PGTUg99_021073</name>
</gene>
<evidence type="ECO:0000313" key="2">
    <source>
        <dbReference type="EMBL" id="KAA1128999.1"/>
    </source>
</evidence>
<keyword evidence="1" id="KW-1133">Transmembrane helix</keyword>
<protein>
    <submittedName>
        <fullName evidence="2">Uncharacterized protein</fullName>
    </submittedName>
</protein>
<dbReference type="AlphaFoldDB" id="A0A5B0RUP7"/>
<feature type="transmembrane region" description="Helical" evidence="1">
    <location>
        <begin position="46"/>
        <end position="63"/>
    </location>
</feature>
<name>A0A5B0RUP7_PUCGR</name>
<keyword evidence="1" id="KW-0472">Membrane</keyword>
<dbReference type="EMBL" id="VDEP01000138">
    <property type="protein sequence ID" value="KAA1128999.1"/>
    <property type="molecule type" value="Genomic_DNA"/>
</dbReference>
<evidence type="ECO:0000313" key="3">
    <source>
        <dbReference type="Proteomes" id="UP000325313"/>
    </source>
</evidence>
<organism evidence="2 3">
    <name type="scientific">Puccinia graminis f. sp. tritici</name>
    <dbReference type="NCBI Taxonomy" id="56615"/>
    <lineage>
        <taxon>Eukaryota</taxon>
        <taxon>Fungi</taxon>
        <taxon>Dikarya</taxon>
        <taxon>Basidiomycota</taxon>
        <taxon>Pucciniomycotina</taxon>
        <taxon>Pucciniomycetes</taxon>
        <taxon>Pucciniales</taxon>
        <taxon>Pucciniaceae</taxon>
        <taxon>Puccinia</taxon>
    </lineage>
</organism>
<comment type="caution">
    <text evidence="2">The sequence shown here is derived from an EMBL/GenBank/DDBJ whole genome shotgun (WGS) entry which is preliminary data.</text>
</comment>
<dbReference type="Proteomes" id="UP000325313">
    <property type="component" value="Unassembled WGS sequence"/>
</dbReference>
<keyword evidence="1" id="KW-0812">Transmembrane</keyword>
<reference evidence="2 3" key="1">
    <citation type="submission" date="2019-05" db="EMBL/GenBank/DDBJ databases">
        <title>Emergence of the Ug99 lineage of the wheat stem rust pathogen through somatic hybridization.</title>
        <authorList>
            <person name="Li F."/>
            <person name="Upadhyaya N.M."/>
            <person name="Sperschneider J."/>
            <person name="Matny O."/>
            <person name="Nguyen-Phuc H."/>
            <person name="Mago R."/>
            <person name="Raley C."/>
            <person name="Miller M.E."/>
            <person name="Silverstein K.A.T."/>
            <person name="Henningsen E."/>
            <person name="Hirsch C.D."/>
            <person name="Visser B."/>
            <person name="Pretorius Z.A."/>
            <person name="Steffenson B.J."/>
            <person name="Schwessinger B."/>
            <person name="Dodds P.N."/>
            <person name="Figueroa M."/>
        </authorList>
    </citation>
    <scope>NUCLEOTIDE SEQUENCE [LARGE SCALE GENOMIC DNA]</scope>
    <source>
        <strain evidence="2 3">Ug99</strain>
    </source>
</reference>
<proteinExistence type="predicted"/>
<sequence>MQGVISEFKFAFSNIFRGKKRWFDSGYTNVWGFEGLKYVLMKKCSLGPFGILLPICLYLILVWEAREFHSVVQ</sequence>
<evidence type="ECO:0000256" key="1">
    <source>
        <dbReference type="SAM" id="Phobius"/>
    </source>
</evidence>
<accession>A0A5B0RUP7</accession>